<dbReference type="Proteomes" id="UP000184280">
    <property type="component" value="Unassembled WGS sequence"/>
</dbReference>
<dbReference type="RefSeq" id="WP_139294631.1">
    <property type="nucleotide sequence ID" value="NZ_FRCJ01000001.1"/>
</dbReference>
<organism evidence="1 2">
    <name type="scientific">Xylanibacter ruminicola</name>
    <name type="common">Prevotella ruminicola</name>
    <dbReference type="NCBI Taxonomy" id="839"/>
    <lineage>
        <taxon>Bacteria</taxon>
        <taxon>Pseudomonadati</taxon>
        <taxon>Bacteroidota</taxon>
        <taxon>Bacteroidia</taxon>
        <taxon>Bacteroidales</taxon>
        <taxon>Prevotellaceae</taxon>
        <taxon>Xylanibacter</taxon>
    </lineage>
</organism>
<name>A0A1M7DQG9_XYLRU</name>
<gene>
    <name evidence="1" type="ORF">SAMN04488494_0814</name>
</gene>
<dbReference type="OrthoDB" id="1081880at2"/>
<evidence type="ECO:0000313" key="1">
    <source>
        <dbReference type="EMBL" id="SHL81750.1"/>
    </source>
</evidence>
<protein>
    <submittedName>
        <fullName evidence="1">Uncharacterized protein</fullName>
    </submittedName>
</protein>
<sequence>MHYSSKIKKFYEGMQVYEHLLDDEKAIHIPFALSFTVTIATINGQLKTFLMDLEKKECQEIPDIDFNLMTNISNIMSPKLKRDMTALGNKTILQILEELFGEQLNKTPSELHTFVYDNTLLMTEYLKKIRKGLEHADDMLFVDYVCRHIKEHNWEDIENNYLKWKKYTEPAWDQLMEKQEQELRKYLEKDIMRFAPMPSTSKVNKVDYASHRELLECNFKDTEEYKVAYTQFRLFATRKDGMLIVNLKKYGKYLFKNYYQFAEGQKVALFELIVTLNLIKRDMVELKPELSKYLMNENNSLQSLENTKYFAPYFHIKEMLKGEWFKNLRTDARYNDIWADAFAEALMRSEYGNQIADAWKEKANQVKGYVIGCLKEAGVIKSSISNDSIAKVAGIMEKSRTFGKYIGKESQEQPYANWIKKHADDL</sequence>
<dbReference type="AlphaFoldDB" id="A0A1M7DQG9"/>
<proteinExistence type="predicted"/>
<evidence type="ECO:0000313" key="2">
    <source>
        <dbReference type="Proteomes" id="UP000184280"/>
    </source>
</evidence>
<reference evidence="1 2" key="1">
    <citation type="submission" date="2016-11" db="EMBL/GenBank/DDBJ databases">
        <authorList>
            <person name="Jaros S."/>
            <person name="Januszkiewicz K."/>
            <person name="Wedrychowicz H."/>
        </authorList>
    </citation>
    <scope>NUCLEOTIDE SEQUENCE [LARGE SCALE GENOMIC DNA]</scope>
    <source>
        <strain evidence="1 2">BPI-34</strain>
    </source>
</reference>
<accession>A0A1M7DQG9</accession>
<dbReference type="EMBL" id="FRCJ01000001">
    <property type="protein sequence ID" value="SHL81750.1"/>
    <property type="molecule type" value="Genomic_DNA"/>
</dbReference>